<dbReference type="InterPro" id="IPR003358">
    <property type="entry name" value="tRNA_(Gua-N-7)_MeTrfase_Trmb"/>
</dbReference>
<dbReference type="PROSITE" id="PS51625">
    <property type="entry name" value="SAM_MT_TRMB"/>
    <property type="match status" value="1"/>
</dbReference>
<evidence type="ECO:0000256" key="4">
    <source>
        <dbReference type="ARBA" id="ARBA00022603"/>
    </source>
</evidence>
<evidence type="ECO:0000313" key="8">
    <source>
        <dbReference type="EMBL" id="SJN10023.1"/>
    </source>
</evidence>
<name>A0A1R4HS55_9GAMM</name>
<reference evidence="8 9" key="1">
    <citation type="submission" date="2017-02" db="EMBL/GenBank/DDBJ databases">
        <authorList>
            <person name="Dridi B."/>
        </authorList>
    </citation>
    <scope>NUCLEOTIDE SEQUENCE [LARGE SCALE GENOMIC DNA]</scope>
    <source>
        <strain evidence="8 9">JB380</strain>
    </source>
</reference>
<comment type="function">
    <text evidence="2">Catalyzes the formation of N(7)-methylguanine at position 46 (m7G46) in tRNA.</text>
</comment>
<keyword evidence="7" id="KW-0819">tRNA processing</keyword>
<dbReference type="InterPro" id="IPR029063">
    <property type="entry name" value="SAM-dependent_MTases_sf"/>
</dbReference>
<evidence type="ECO:0000256" key="1">
    <source>
        <dbReference type="ARBA" id="ARBA00000142"/>
    </source>
</evidence>
<dbReference type="Proteomes" id="UP000196331">
    <property type="component" value="Unassembled WGS sequence"/>
</dbReference>
<evidence type="ECO:0000256" key="2">
    <source>
        <dbReference type="ARBA" id="ARBA00003015"/>
    </source>
</evidence>
<comment type="catalytic activity">
    <reaction evidence="1">
        <text>guanosine(46) in tRNA + S-adenosyl-L-methionine = N(7)-methylguanosine(46) in tRNA + S-adenosyl-L-homocysteine</text>
        <dbReference type="Rhea" id="RHEA:42708"/>
        <dbReference type="Rhea" id="RHEA-COMP:10188"/>
        <dbReference type="Rhea" id="RHEA-COMP:10189"/>
        <dbReference type="ChEBI" id="CHEBI:57856"/>
        <dbReference type="ChEBI" id="CHEBI:59789"/>
        <dbReference type="ChEBI" id="CHEBI:74269"/>
        <dbReference type="ChEBI" id="CHEBI:74480"/>
        <dbReference type="EC" id="2.1.1.33"/>
    </reaction>
</comment>
<gene>
    <name evidence="8" type="ORF">CZ787_02660</name>
</gene>
<organism evidence="8 9">
    <name type="scientific">Halomonas citrativorans</name>
    <dbReference type="NCBI Taxonomy" id="2742612"/>
    <lineage>
        <taxon>Bacteria</taxon>
        <taxon>Pseudomonadati</taxon>
        <taxon>Pseudomonadota</taxon>
        <taxon>Gammaproteobacteria</taxon>
        <taxon>Oceanospirillales</taxon>
        <taxon>Halomonadaceae</taxon>
        <taxon>Halomonas</taxon>
    </lineage>
</organism>
<evidence type="ECO:0000256" key="6">
    <source>
        <dbReference type="ARBA" id="ARBA00022691"/>
    </source>
</evidence>
<dbReference type="Pfam" id="PF02390">
    <property type="entry name" value="Methyltransf_4"/>
    <property type="match status" value="1"/>
</dbReference>
<dbReference type="GO" id="GO:0008176">
    <property type="term" value="F:tRNA (guanine(46)-N7)-methyltransferase activity"/>
    <property type="evidence" value="ECO:0007669"/>
    <property type="project" value="UniProtKB-EC"/>
</dbReference>
<dbReference type="Gene3D" id="3.40.50.150">
    <property type="entry name" value="Vaccinia Virus protein VP39"/>
    <property type="match status" value="1"/>
</dbReference>
<keyword evidence="4 8" id="KW-0489">Methyltransferase</keyword>
<evidence type="ECO:0000256" key="5">
    <source>
        <dbReference type="ARBA" id="ARBA00022679"/>
    </source>
</evidence>
<dbReference type="EC" id="2.1.1.33" evidence="3"/>
<proteinExistence type="predicted"/>
<dbReference type="EMBL" id="FUKM01000011">
    <property type="protein sequence ID" value="SJN10023.1"/>
    <property type="molecule type" value="Genomic_DNA"/>
</dbReference>
<keyword evidence="5 8" id="KW-0808">Transferase</keyword>
<dbReference type="SUPFAM" id="SSF53335">
    <property type="entry name" value="S-adenosyl-L-methionine-dependent methyltransferases"/>
    <property type="match status" value="1"/>
</dbReference>
<dbReference type="CDD" id="cd02440">
    <property type="entry name" value="AdoMet_MTases"/>
    <property type="match status" value="1"/>
</dbReference>
<evidence type="ECO:0000256" key="7">
    <source>
        <dbReference type="ARBA" id="ARBA00022694"/>
    </source>
</evidence>
<sequence>MTSRVPRGAVVFNNSYCQWQGKKYAAIELNKYLGRDHSTGHLMTSCCKRRRLIESPLLSLRDGMQNTSRPVISNQPGPHHDLARRIDRALATPLRKPIAAHTQAAFEQASRWYQARPAPLIIDAGCGVGISTRQLAAQFPDHAVIGVDRSEDRLGRDHGALPDNALLVRADLVDFWRLADQARWQPERHYLLYPNPYPKAAHLKMRWHGHPVLPTLLALGGQLEVRSNWPLYIEEFALAVTQVTGRQADIGVWTPDSEYLTPFEAKYDKSGQTLWRLQVQLERL</sequence>
<accession>A0A1R4HS55</accession>
<comment type="caution">
    <text evidence="8">The sequence shown here is derived from an EMBL/GenBank/DDBJ whole genome shotgun (WGS) entry which is preliminary data.</text>
</comment>
<evidence type="ECO:0000313" key="9">
    <source>
        <dbReference type="Proteomes" id="UP000196331"/>
    </source>
</evidence>
<keyword evidence="6" id="KW-0949">S-adenosyl-L-methionine</keyword>
<protein>
    <recommendedName>
        <fullName evidence="3">tRNA (guanine(46)-N(7))-methyltransferase</fullName>
        <ecNumber evidence="3">2.1.1.33</ecNumber>
    </recommendedName>
</protein>
<dbReference type="AlphaFoldDB" id="A0A1R4HS55"/>
<evidence type="ECO:0000256" key="3">
    <source>
        <dbReference type="ARBA" id="ARBA00011977"/>
    </source>
</evidence>